<dbReference type="Pfam" id="PF18962">
    <property type="entry name" value="Por_Secre_tail"/>
    <property type="match status" value="1"/>
</dbReference>
<keyword evidence="3" id="KW-1185">Reference proteome</keyword>
<dbReference type="RefSeq" id="WP_345220519.1">
    <property type="nucleotide sequence ID" value="NZ_BAABHA010000001.1"/>
</dbReference>
<accession>A0ABP8IUR6</accession>
<evidence type="ECO:0000313" key="2">
    <source>
        <dbReference type="EMBL" id="GAA4372380.1"/>
    </source>
</evidence>
<dbReference type="Proteomes" id="UP001500454">
    <property type="component" value="Unassembled WGS sequence"/>
</dbReference>
<sequence length="292" mass="33222">MNQGFRSTHTYNAAGTILLRVNESWDSITNTWLPDTRQTYTVNASNQWTEFLGESWGNGSYVPEYRIRNITWHDWAAMLPSSYEDQEWNPTSNTWGEEFRITVTHQPNGSYLEITQRQASPGTWVNDYRFTYSNDNFGNELQYTGEQWANNTWAIDYARRNLLSYTAGNQVRRKVSQDYNPATSRYDNNTVFSYSNFVTLGIRRATGLEAAASIYPNPTLRTATFTVDGLREQGIVKAEVLNTVGQVVETLALRVQQGSIKQELNLAALPAGMYTVRLHAAEGTIAKRIVKQ</sequence>
<name>A0ABP8IUR6_9BACT</name>
<comment type="caution">
    <text evidence="2">The sequence shown here is derived from an EMBL/GenBank/DDBJ whole genome shotgun (WGS) entry which is preliminary data.</text>
</comment>
<evidence type="ECO:0000313" key="3">
    <source>
        <dbReference type="Proteomes" id="UP001500454"/>
    </source>
</evidence>
<dbReference type="EMBL" id="BAABHA010000001">
    <property type="protein sequence ID" value="GAA4372380.1"/>
    <property type="molecule type" value="Genomic_DNA"/>
</dbReference>
<dbReference type="NCBIfam" id="TIGR04183">
    <property type="entry name" value="Por_Secre_tail"/>
    <property type="match status" value="1"/>
</dbReference>
<feature type="domain" description="Secretion system C-terminal sorting" evidence="1">
    <location>
        <begin position="214"/>
        <end position="290"/>
    </location>
</feature>
<organism evidence="2 3">
    <name type="scientific">Hymenobacter koreensis</name>
    <dbReference type="NCBI Taxonomy" id="1084523"/>
    <lineage>
        <taxon>Bacteria</taxon>
        <taxon>Pseudomonadati</taxon>
        <taxon>Bacteroidota</taxon>
        <taxon>Cytophagia</taxon>
        <taxon>Cytophagales</taxon>
        <taxon>Hymenobacteraceae</taxon>
        <taxon>Hymenobacter</taxon>
    </lineage>
</organism>
<reference evidence="3" key="1">
    <citation type="journal article" date="2019" name="Int. J. Syst. Evol. Microbiol.">
        <title>The Global Catalogue of Microorganisms (GCM) 10K type strain sequencing project: providing services to taxonomists for standard genome sequencing and annotation.</title>
        <authorList>
            <consortium name="The Broad Institute Genomics Platform"/>
            <consortium name="The Broad Institute Genome Sequencing Center for Infectious Disease"/>
            <person name="Wu L."/>
            <person name="Ma J."/>
        </authorList>
    </citation>
    <scope>NUCLEOTIDE SEQUENCE [LARGE SCALE GENOMIC DNA]</scope>
    <source>
        <strain evidence="3">JCM 17924</strain>
    </source>
</reference>
<proteinExistence type="predicted"/>
<evidence type="ECO:0000259" key="1">
    <source>
        <dbReference type="Pfam" id="PF18962"/>
    </source>
</evidence>
<dbReference type="Gene3D" id="2.40.128.720">
    <property type="match status" value="2"/>
</dbReference>
<dbReference type="InterPro" id="IPR026444">
    <property type="entry name" value="Secre_tail"/>
</dbReference>
<gene>
    <name evidence="2" type="ORF">GCM10023186_01850</name>
</gene>
<protein>
    <recommendedName>
        <fullName evidence="1">Secretion system C-terminal sorting domain-containing protein</fullName>
    </recommendedName>
</protein>